<gene>
    <name evidence="11" type="primary">folP</name>
    <name evidence="11" type="ORF">H9962_03500</name>
</gene>
<evidence type="ECO:0000256" key="2">
    <source>
        <dbReference type="ARBA" id="ARBA00001946"/>
    </source>
</evidence>
<dbReference type="AlphaFoldDB" id="A0A9D2HD18"/>
<comment type="cofactor">
    <cofactor evidence="2 9">
        <name>Mg(2+)</name>
        <dbReference type="ChEBI" id="CHEBI:18420"/>
    </cofactor>
</comment>
<dbReference type="SUPFAM" id="SSF51717">
    <property type="entry name" value="Dihydropteroate synthetase-like"/>
    <property type="match status" value="1"/>
</dbReference>
<dbReference type="EMBL" id="DXAN01000007">
    <property type="protein sequence ID" value="HJA08239.1"/>
    <property type="molecule type" value="Genomic_DNA"/>
</dbReference>
<evidence type="ECO:0000259" key="10">
    <source>
        <dbReference type="PROSITE" id="PS50972"/>
    </source>
</evidence>
<keyword evidence="6 9" id="KW-0479">Metal-binding</keyword>
<dbReference type="Pfam" id="PF00809">
    <property type="entry name" value="Pterin_bind"/>
    <property type="match status" value="1"/>
</dbReference>
<protein>
    <recommendedName>
        <fullName evidence="4 9">Dihydropteroate synthase</fullName>
        <shortName evidence="9">DHPS</shortName>
        <ecNumber evidence="4 9">2.5.1.15</ecNumber>
    </recommendedName>
    <alternativeName>
        <fullName evidence="9">Dihydropteroate pyrophosphorylase</fullName>
    </alternativeName>
</protein>
<dbReference type="Gene3D" id="3.20.20.20">
    <property type="entry name" value="Dihydropteroate synthase-like"/>
    <property type="match status" value="1"/>
</dbReference>
<keyword evidence="8 9" id="KW-0289">Folate biosynthesis</keyword>
<evidence type="ECO:0000256" key="9">
    <source>
        <dbReference type="RuleBase" id="RU361205"/>
    </source>
</evidence>
<evidence type="ECO:0000256" key="8">
    <source>
        <dbReference type="ARBA" id="ARBA00022909"/>
    </source>
</evidence>
<evidence type="ECO:0000256" key="6">
    <source>
        <dbReference type="ARBA" id="ARBA00022723"/>
    </source>
</evidence>
<dbReference type="PANTHER" id="PTHR20941:SF1">
    <property type="entry name" value="FOLIC ACID SYNTHESIS PROTEIN FOL1"/>
    <property type="match status" value="1"/>
</dbReference>
<dbReference type="PROSITE" id="PS00792">
    <property type="entry name" value="DHPS_1"/>
    <property type="match status" value="1"/>
</dbReference>
<organism evidence="11 12">
    <name type="scientific">Candidatus Mailhella merdigallinarum</name>
    <dbReference type="NCBI Taxonomy" id="2838658"/>
    <lineage>
        <taxon>Bacteria</taxon>
        <taxon>Pseudomonadati</taxon>
        <taxon>Thermodesulfobacteriota</taxon>
        <taxon>Desulfovibrionia</taxon>
        <taxon>Desulfovibrionales</taxon>
        <taxon>Desulfovibrionaceae</taxon>
        <taxon>Mailhella</taxon>
    </lineage>
</organism>
<dbReference type="GO" id="GO:0005829">
    <property type="term" value="C:cytosol"/>
    <property type="evidence" value="ECO:0007669"/>
    <property type="project" value="TreeGrafter"/>
</dbReference>
<dbReference type="GO" id="GO:0046654">
    <property type="term" value="P:tetrahydrofolate biosynthetic process"/>
    <property type="evidence" value="ECO:0007669"/>
    <property type="project" value="TreeGrafter"/>
</dbReference>
<reference evidence="11" key="1">
    <citation type="journal article" date="2021" name="PeerJ">
        <title>Extensive microbial diversity within the chicken gut microbiome revealed by metagenomics and culture.</title>
        <authorList>
            <person name="Gilroy R."/>
            <person name="Ravi A."/>
            <person name="Getino M."/>
            <person name="Pursley I."/>
            <person name="Horton D.L."/>
            <person name="Alikhan N.F."/>
            <person name="Baker D."/>
            <person name="Gharbi K."/>
            <person name="Hall N."/>
            <person name="Watson M."/>
            <person name="Adriaenssens E.M."/>
            <person name="Foster-Nyarko E."/>
            <person name="Jarju S."/>
            <person name="Secka A."/>
            <person name="Antonio M."/>
            <person name="Oren A."/>
            <person name="Chaudhuri R.R."/>
            <person name="La Ragione R."/>
            <person name="Hildebrand F."/>
            <person name="Pallen M.J."/>
        </authorList>
    </citation>
    <scope>NUCLEOTIDE SEQUENCE</scope>
    <source>
        <strain evidence="11">CHK186-16707</strain>
    </source>
</reference>
<keyword evidence="5 9" id="KW-0808">Transferase</keyword>
<dbReference type="CDD" id="cd00739">
    <property type="entry name" value="DHPS"/>
    <property type="match status" value="1"/>
</dbReference>
<dbReference type="EC" id="2.5.1.15" evidence="4 9"/>
<evidence type="ECO:0000256" key="1">
    <source>
        <dbReference type="ARBA" id="ARBA00000012"/>
    </source>
</evidence>
<dbReference type="GO" id="GO:0046872">
    <property type="term" value="F:metal ion binding"/>
    <property type="evidence" value="ECO:0007669"/>
    <property type="project" value="UniProtKB-KW"/>
</dbReference>
<dbReference type="InterPro" id="IPR000489">
    <property type="entry name" value="Pterin-binding_dom"/>
</dbReference>
<evidence type="ECO:0000256" key="3">
    <source>
        <dbReference type="ARBA" id="ARBA00004763"/>
    </source>
</evidence>
<comment type="caution">
    <text evidence="11">The sequence shown here is derived from an EMBL/GenBank/DDBJ whole genome shotgun (WGS) entry which is preliminary data.</text>
</comment>
<evidence type="ECO:0000256" key="5">
    <source>
        <dbReference type="ARBA" id="ARBA00022679"/>
    </source>
</evidence>
<evidence type="ECO:0000313" key="11">
    <source>
        <dbReference type="EMBL" id="HJA08239.1"/>
    </source>
</evidence>
<evidence type="ECO:0000256" key="4">
    <source>
        <dbReference type="ARBA" id="ARBA00012458"/>
    </source>
</evidence>
<evidence type="ECO:0000256" key="7">
    <source>
        <dbReference type="ARBA" id="ARBA00022842"/>
    </source>
</evidence>
<accession>A0A9D2HD18</accession>
<comment type="pathway">
    <text evidence="3 9">Cofactor biosynthesis; tetrahydrofolate biosynthesis; 7,8-dihydrofolate from 2-amino-4-hydroxy-6-hydroxymethyl-7,8-dihydropteridine diphosphate and 4-aminobenzoate: step 1/2.</text>
</comment>
<proteinExistence type="inferred from homology"/>
<dbReference type="GO" id="GO:0004156">
    <property type="term" value="F:dihydropteroate synthase activity"/>
    <property type="evidence" value="ECO:0007669"/>
    <property type="project" value="UniProtKB-EC"/>
</dbReference>
<dbReference type="PROSITE" id="PS00793">
    <property type="entry name" value="DHPS_2"/>
    <property type="match status" value="1"/>
</dbReference>
<name>A0A9D2HD18_9BACT</name>
<keyword evidence="7 9" id="KW-0460">Magnesium</keyword>
<comment type="similarity">
    <text evidence="9">Belongs to the DHPS family.</text>
</comment>
<feature type="domain" description="Pterin-binding" evidence="10">
    <location>
        <begin position="34"/>
        <end position="298"/>
    </location>
</feature>
<sequence length="306" mass="32538">MSLPQPVWTIRGGIVDPAPPLSENTTSFNSVAPYRIWGIVNVTPDSFYDGGRHPTPETALAHARALTAQGAAVLDVGGASSRPGSVDVDADEEAARVLPVVRGLLTDRKAAGGASGSAPFPLISVDTWRADVAEAVLEAGADILNDISACAWEPRLAEVVAARRPGYVLMHCRGRPGHMQDAPRYADVVDEVAAFFERRMAALIRAGLPETNIVLDPGIGFGKTLEHNLALLARTERLLELGRPLLLGLSNKSLFGDLFGLGRDERGDCTAVCTALLAERGYLHHRVHDVAAARRALTLVRAVGPL</sequence>
<dbReference type="PROSITE" id="PS50972">
    <property type="entry name" value="PTERIN_BINDING"/>
    <property type="match status" value="1"/>
</dbReference>
<dbReference type="Proteomes" id="UP000824225">
    <property type="component" value="Unassembled WGS sequence"/>
</dbReference>
<evidence type="ECO:0000313" key="12">
    <source>
        <dbReference type="Proteomes" id="UP000824225"/>
    </source>
</evidence>
<dbReference type="InterPro" id="IPR011005">
    <property type="entry name" value="Dihydropteroate_synth-like_sf"/>
</dbReference>
<dbReference type="PANTHER" id="PTHR20941">
    <property type="entry name" value="FOLATE SYNTHESIS PROTEINS"/>
    <property type="match status" value="1"/>
</dbReference>
<dbReference type="InterPro" id="IPR006390">
    <property type="entry name" value="DHP_synth_dom"/>
</dbReference>
<comment type="function">
    <text evidence="9">Catalyzes the condensation of para-aminobenzoate (pABA) with 6-hydroxymethyl-7,8-dihydropterin diphosphate (DHPt-PP) to form 7,8-dihydropteroate (H2Pte), the immediate precursor of folate derivatives.</text>
</comment>
<comment type="catalytic activity">
    <reaction evidence="1">
        <text>(7,8-dihydropterin-6-yl)methyl diphosphate + 4-aminobenzoate = 7,8-dihydropteroate + diphosphate</text>
        <dbReference type="Rhea" id="RHEA:19949"/>
        <dbReference type="ChEBI" id="CHEBI:17836"/>
        <dbReference type="ChEBI" id="CHEBI:17839"/>
        <dbReference type="ChEBI" id="CHEBI:33019"/>
        <dbReference type="ChEBI" id="CHEBI:72950"/>
        <dbReference type="EC" id="2.5.1.15"/>
    </reaction>
</comment>
<dbReference type="NCBIfam" id="TIGR01496">
    <property type="entry name" value="DHPS"/>
    <property type="match status" value="1"/>
</dbReference>
<dbReference type="InterPro" id="IPR045031">
    <property type="entry name" value="DHP_synth-like"/>
</dbReference>
<dbReference type="GO" id="GO:0046656">
    <property type="term" value="P:folic acid biosynthetic process"/>
    <property type="evidence" value="ECO:0007669"/>
    <property type="project" value="UniProtKB-KW"/>
</dbReference>
<reference evidence="11" key="2">
    <citation type="submission" date="2021-04" db="EMBL/GenBank/DDBJ databases">
        <authorList>
            <person name="Gilroy R."/>
        </authorList>
    </citation>
    <scope>NUCLEOTIDE SEQUENCE</scope>
    <source>
        <strain evidence="11">CHK186-16707</strain>
    </source>
</reference>